<evidence type="ECO:0000313" key="8">
    <source>
        <dbReference type="Proteomes" id="UP001236303"/>
    </source>
</evidence>
<comment type="similarity">
    <text evidence="2 6">Belongs to the transposase mutator family.</text>
</comment>
<dbReference type="AlphaFoldDB" id="A0AAW6Y9N2"/>
<evidence type="ECO:0000256" key="6">
    <source>
        <dbReference type="RuleBase" id="RU365089"/>
    </source>
</evidence>
<name>A0AAW6Y9N2_NEISU</name>
<dbReference type="Proteomes" id="UP001236303">
    <property type="component" value="Unassembled WGS sequence"/>
</dbReference>
<dbReference type="Pfam" id="PF00872">
    <property type="entry name" value="Transposase_mut"/>
    <property type="match status" value="1"/>
</dbReference>
<feature type="non-terminal residue" evidence="7">
    <location>
        <position position="1"/>
    </location>
</feature>
<protein>
    <recommendedName>
        <fullName evidence="6">Mutator family transposase</fullName>
    </recommendedName>
</protein>
<keyword evidence="3 6" id="KW-0815">Transposition</keyword>
<keyword evidence="6" id="KW-0814">Transposable element</keyword>
<sequence>VQTCVVHLIRAAMRFVAYQDRKKVAAALKPIYTAPNEETARKALAEFEASELGTKYPSAAATWANSWERFIPFLQFPPMLRKVIYTTNSIESLNFQLRKVTKNRGHFPSTEAAVKLLWLAICNIEDKRAAERARDRGKPAGQRKAQGRLVEGQAVTNWKQALAQLAAAYPDRINPDL</sequence>
<organism evidence="7 8">
    <name type="scientific">Neisseria subflava</name>
    <dbReference type="NCBI Taxonomy" id="28449"/>
    <lineage>
        <taxon>Bacteria</taxon>
        <taxon>Pseudomonadati</taxon>
        <taxon>Pseudomonadota</taxon>
        <taxon>Betaproteobacteria</taxon>
        <taxon>Neisseriales</taxon>
        <taxon>Neisseriaceae</taxon>
        <taxon>Neisseria</taxon>
    </lineage>
</organism>
<dbReference type="EMBL" id="JASOPA010000025">
    <property type="protein sequence ID" value="MDK7243549.1"/>
    <property type="molecule type" value="Genomic_DNA"/>
</dbReference>
<dbReference type="InterPro" id="IPR001207">
    <property type="entry name" value="Transposase_mutator"/>
</dbReference>
<evidence type="ECO:0000256" key="5">
    <source>
        <dbReference type="ARBA" id="ARBA00023172"/>
    </source>
</evidence>
<reference evidence="7" key="1">
    <citation type="submission" date="2023-05" db="EMBL/GenBank/DDBJ databases">
        <title>Cataloging the Phylogenetic Diversity of Human Bladder Bacteria.</title>
        <authorList>
            <person name="Du J."/>
        </authorList>
    </citation>
    <scope>NUCLEOTIDE SEQUENCE</scope>
    <source>
        <strain evidence="7">UMB1050</strain>
    </source>
</reference>
<dbReference type="PANTHER" id="PTHR33217">
    <property type="entry name" value="TRANSPOSASE FOR INSERTION SEQUENCE ELEMENT IS1081"/>
    <property type="match status" value="1"/>
</dbReference>
<proteinExistence type="inferred from homology"/>
<dbReference type="GO" id="GO:0003677">
    <property type="term" value="F:DNA binding"/>
    <property type="evidence" value="ECO:0007669"/>
    <property type="project" value="UniProtKB-UniRule"/>
</dbReference>
<dbReference type="PANTHER" id="PTHR33217:SF8">
    <property type="entry name" value="MUTATOR FAMILY TRANSPOSASE"/>
    <property type="match status" value="1"/>
</dbReference>
<accession>A0AAW6Y9N2</accession>
<evidence type="ECO:0000256" key="4">
    <source>
        <dbReference type="ARBA" id="ARBA00023125"/>
    </source>
</evidence>
<dbReference type="GO" id="GO:0006313">
    <property type="term" value="P:DNA transposition"/>
    <property type="evidence" value="ECO:0007669"/>
    <property type="project" value="UniProtKB-UniRule"/>
</dbReference>
<evidence type="ECO:0000313" key="7">
    <source>
        <dbReference type="EMBL" id="MDK7243549.1"/>
    </source>
</evidence>
<keyword evidence="4 6" id="KW-0238">DNA-binding</keyword>
<gene>
    <name evidence="7" type="ORF">QP451_11085</name>
</gene>
<evidence type="ECO:0000256" key="2">
    <source>
        <dbReference type="ARBA" id="ARBA00010961"/>
    </source>
</evidence>
<dbReference type="GO" id="GO:0004803">
    <property type="term" value="F:transposase activity"/>
    <property type="evidence" value="ECO:0007669"/>
    <property type="project" value="UniProtKB-UniRule"/>
</dbReference>
<evidence type="ECO:0000256" key="1">
    <source>
        <dbReference type="ARBA" id="ARBA00002190"/>
    </source>
</evidence>
<evidence type="ECO:0000256" key="3">
    <source>
        <dbReference type="ARBA" id="ARBA00022578"/>
    </source>
</evidence>
<comment type="caution">
    <text evidence="7">The sequence shown here is derived from an EMBL/GenBank/DDBJ whole genome shotgun (WGS) entry which is preliminary data.</text>
</comment>
<keyword evidence="5 6" id="KW-0233">DNA recombination</keyword>
<comment type="function">
    <text evidence="1 6">Required for the transposition of the insertion element.</text>
</comment>